<comment type="caution">
    <text evidence="2">The sequence shown here is derived from an EMBL/GenBank/DDBJ whole genome shotgun (WGS) entry which is preliminary data.</text>
</comment>
<evidence type="ECO:0000313" key="3">
    <source>
        <dbReference type="Proteomes" id="UP001207742"/>
    </source>
</evidence>
<reference evidence="2 3" key="1">
    <citation type="submission" date="2022-10" db="EMBL/GenBank/DDBJ databases">
        <title>Chitinophaga nivalis PC15 sp. nov., isolated from Pyeongchang county, South Korea.</title>
        <authorList>
            <person name="Trinh H.N."/>
        </authorList>
    </citation>
    <scope>NUCLEOTIDE SEQUENCE [LARGE SCALE GENOMIC DNA]</scope>
    <source>
        <strain evidence="2 3">PC14</strain>
    </source>
</reference>
<evidence type="ECO:0000313" key="2">
    <source>
        <dbReference type="EMBL" id="MCW3486198.1"/>
    </source>
</evidence>
<keyword evidence="1" id="KW-0732">Signal</keyword>
<proteinExistence type="predicted"/>
<accession>A0ABT3IQF9</accession>
<evidence type="ECO:0000256" key="1">
    <source>
        <dbReference type="SAM" id="SignalP"/>
    </source>
</evidence>
<feature type="chain" id="PRO_5046311203" evidence="1">
    <location>
        <begin position="24"/>
        <end position="91"/>
    </location>
</feature>
<organism evidence="2 3">
    <name type="scientific">Chitinophaga nivalis</name>
    <dbReference type="NCBI Taxonomy" id="2991709"/>
    <lineage>
        <taxon>Bacteria</taxon>
        <taxon>Pseudomonadati</taxon>
        <taxon>Bacteroidota</taxon>
        <taxon>Chitinophagia</taxon>
        <taxon>Chitinophagales</taxon>
        <taxon>Chitinophagaceae</taxon>
        <taxon>Chitinophaga</taxon>
    </lineage>
</organism>
<name>A0ABT3IQF9_9BACT</name>
<dbReference type="EMBL" id="JAPDNS010000002">
    <property type="protein sequence ID" value="MCW3486198.1"/>
    <property type="molecule type" value="Genomic_DNA"/>
</dbReference>
<keyword evidence="3" id="KW-1185">Reference proteome</keyword>
<dbReference type="Proteomes" id="UP001207742">
    <property type="component" value="Unassembled WGS sequence"/>
</dbReference>
<gene>
    <name evidence="2" type="ORF">OL497_20010</name>
</gene>
<sequence>MKQVKFAIAAIAAVIGFASLTQAAGSRFSNLTFRTVKGALIATLGVNPTTAQIAQYKLDNCTNAPTQVCAYAFKDGSLSAVDHIKGQRIQR</sequence>
<protein>
    <submittedName>
        <fullName evidence="2">Uncharacterized protein</fullName>
    </submittedName>
</protein>
<feature type="signal peptide" evidence="1">
    <location>
        <begin position="1"/>
        <end position="23"/>
    </location>
</feature>
<dbReference type="RefSeq" id="WP_264733014.1">
    <property type="nucleotide sequence ID" value="NZ_JAPDNR010000001.1"/>
</dbReference>